<dbReference type="Pfam" id="PF13671">
    <property type="entry name" value="AAA_33"/>
    <property type="match status" value="1"/>
</dbReference>
<dbReference type="GO" id="GO:0046316">
    <property type="term" value="F:gluconokinase activity"/>
    <property type="evidence" value="ECO:0007669"/>
    <property type="project" value="UniProtKB-EC"/>
</dbReference>
<keyword evidence="7 9" id="KW-0067">ATP-binding</keyword>
<comment type="pathway">
    <text evidence="1">Carbohydrate acid metabolism.</text>
</comment>
<protein>
    <recommendedName>
        <fullName evidence="3 9">Gluconokinase</fullName>
        <ecNumber evidence="3 9">2.7.1.12</ecNumber>
    </recommendedName>
</protein>
<comment type="similarity">
    <text evidence="2 9">Belongs to the gluconokinase GntK/GntV family.</text>
</comment>
<evidence type="ECO:0000256" key="5">
    <source>
        <dbReference type="ARBA" id="ARBA00022741"/>
    </source>
</evidence>
<dbReference type="InterPro" id="IPR027417">
    <property type="entry name" value="P-loop_NTPase"/>
</dbReference>
<evidence type="ECO:0000256" key="4">
    <source>
        <dbReference type="ARBA" id="ARBA00022679"/>
    </source>
</evidence>
<evidence type="ECO:0000256" key="9">
    <source>
        <dbReference type="RuleBase" id="RU363066"/>
    </source>
</evidence>
<evidence type="ECO:0000256" key="8">
    <source>
        <dbReference type="ARBA" id="ARBA00048090"/>
    </source>
</evidence>
<keyword evidence="4 9" id="KW-0808">Transferase</keyword>
<dbReference type="PANTHER" id="PTHR43442">
    <property type="entry name" value="GLUCONOKINASE-RELATED"/>
    <property type="match status" value="1"/>
</dbReference>
<keyword evidence="6 9" id="KW-0418">Kinase</keyword>
<comment type="catalytic activity">
    <reaction evidence="8 9">
        <text>D-gluconate + ATP = 6-phospho-D-gluconate + ADP + H(+)</text>
        <dbReference type="Rhea" id="RHEA:19433"/>
        <dbReference type="ChEBI" id="CHEBI:15378"/>
        <dbReference type="ChEBI" id="CHEBI:18391"/>
        <dbReference type="ChEBI" id="CHEBI:30616"/>
        <dbReference type="ChEBI" id="CHEBI:58759"/>
        <dbReference type="ChEBI" id="CHEBI:456216"/>
        <dbReference type="EC" id="2.7.1.12"/>
    </reaction>
</comment>
<proteinExistence type="inferred from homology"/>
<dbReference type="InterPro" id="IPR006001">
    <property type="entry name" value="Therm_gnt_kin"/>
</dbReference>
<sequence length="191" mass="19987">MNAAESRHWPSIVVMGVAGCGKSSLGAALAQALGRALVEGDDYHPPANVAKMRAGTPLTDADRAGWLDALGAALQQREPAPAGHGADAGQRAVLTCSALKAAYRERLRAAAPGLAFVHLTLTREQARARVAARGSHYFNPALVDSQFDTLQPPEGEPRVLSLDATRPLAELSQAVQAWLQAGLPAADPQET</sequence>
<dbReference type="Gene3D" id="3.40.50.300">
    <property type="entry name" value="P-loop containing nucleotide triphosphate hydrolases"/>
    <property type="match status" value="1"/>
</dbReference>
<evidence type="ECO:0000313" key="11">
    <source>
        <dbReference type="Proteomes" id="UP001365405"/>
    </source>
</evidence>
<organism evidence="10 11">
    <name type="scientific">Pseudaquabacterium inlustre</name>
    <dbReference type="NCBI Taxonomy" id="2984192"/>
    <lineage>
        <taxon>Bacteria</taxon>
        <taxon>Pseudomonadati</taxon>
        <taxon>Pseudomonadota</taxon>
        <taxon>Betaproteobacteria</taxon>
        <taxon>Burkholderiales</taxon>
        <taxon>Sphaerotilaceae</taxon>
        <taxon>Pseudaquabacterium</taxon>
    </lineage>
</organism>
<dbReference type="RefSeq" id="WP_341410618.1">
    <property type="nucleotide sequence ID" value="NZ_JBBUTH010000007.1"/>
</dbReference>
<dbReference type="NCBIfam" id="TIGR01313">
    <property type="entry name" value="therm_gnt_kin"/>
    <property type="match status" value="1"/>
</dbReference>
<reference evidence="10 11" key="1">
    <citation type="submission" date="2024-04" db="EMBL/GenBank/DDBJ databases">
        <title>Novel species of the genus Ideonella isolated from streams.</title>
        <authorList>
            <person name="Lu H."/>
        </authorList>
    </citation>
    <scope>NUCLEOTIDE SEQUENCE [LARGE SCALE GENOMIC DNA]</scope>
    <source>
        <strain evidence="10 11">DXS22W</strain>
    </source>
</reference>
<dbReference type="PROSITE" id="PS51257">
    <property type="entry name" value="PROKAR_LIPOPROTEIN"/>
    <property type="match status" value="1"/>
</dbReference>
<evidence type="ECO:0000256" key="7">
    <source>
        <dbReference type="ARBA" id="ARBA00022840"/>
    </source>
</evidence>
<evidence type="ECO:0000313" key="10">
    <source>
        <dbReference type="EMBL" id="MEK8050923.1"/>
    </source>
</evidence>
<evidence type="ECO:0000256" key="6">
    <source>
        <dbReference type="ARBA" id="ARBA00022777"/>
    </source>
</evidence>
<dbReference type="Proteomes" id="UP001365405">
    <property type="component" value="Unassembled WGS sequence"/>
</dbReference>
<dbReference type="EC" id="2.7.1.12" evidence="3 9"/>
<keyword evidence="5 9" id="KW-0547">Nucleotide-binding</keyword>
<evidence type="ECO:0000256" key="1">
    <source>
        <dbReference type="ARBA" id="ARBA00004761"/>
    </source>
</evidence>
<keyword evidence="11" id="KW-1185">Reference proteome</keyword>
<accession>A0ABU9CGE2</accession>
<dbReference type="PANTHER" id="PTHR43442:SF3">
    <property type="entry name" value="GLUCONOKINASE-RELATED"/>
    <property type="match status" value="1"/>
</dbReference>
<evidence type="ECO:0000256" key="2">
    <source>
        <dbReference type="ARBA" id="ARBA00008420"/>
    </source>
</evidence>
<gene>
    <name evidence="10" type="ORF">AACH10_11805</name>
</gene>
<dbReference type="SUPFAM" id="SSF52540">
    <property type="entry name" value="P-loop containing nucleoside triphosphate hydrolases"/>
    <property type="match status" value="1"/>
</dbReference>
<dbReference type="EMBL" id="JBBUTH010000007">
    <property type="protein sequence ID" value="MEK8050923.1"/>
    <property type="molecule type" value="Genomic_DNA"/>
</dbReference>
<name>A0ABU9CGE2_9BURK</name>
<dbReference type="CDD" id="cd02021">
    <property type="entry name" value="GntK"/>
    <property type="match status" value="1"/>
</dbReference>
<evidence type="ECO:0000256" key="3">
    <source>
        <dbReference type="ARBA" id="ARBA00012054"/>
    </source>
</evidence>
<comment type="caution">
    <text evidence="10">The sequence shown here is derived from an EMBL/GenBank/DDBJ whole genome shotgun (WGS) entry which is preliminary data.</text>
</comment>